<dbReference type="Pfam" id="PF14804">
    <property type="entry name" value="Jag_N"/>
    <property type="match status" value="1"/>
</dbReference>
<comment type="subunit">
    <text evidence="6">Forms a complex with KhpA.</text>
</comment>
<evidence type="ECO:0000256" key="1">
    <source>
        <dbReference type="ARBA" id="ARBA00022490"/>
    </source>
</evidence>
<evidence type="ECO:0000256" key="2">
    <source>
        <dbReference type="ARBA" id="ARBA00022884"/>
    </source>
</evidence>
<dbReference type="PATRIC" id="fig|87541.4.peg.1021"/>
<dbReference type="SMART" id="SM01245">
    <property type="entry name" value="Jag_N"/>
    <property type="match status" value="1"/>
</dbReference>
<keyword evidence="2 6" id="KW-0694">RNA-binding</keyword>
<feature type="region of interest" description="Disordered" evidence="7">
    <location>
        <begin position="60"/>
        <end position="117"/>
    </location>
</feature>
<dbReference type="AlphaFoldDB" id="A0A133XZ10"/>
<evidence type="ECO:0000259" key="9">
    <source>
        <dbReference type="PROSITE" id="PS51061"/>
    </source>
</evidence>
<feature type="compositionally biased region" description="Basic and acidic residues" evidence="7">
    <location>
        <begin position="60"/>
        <end position="110"/>
    </location>
</feature>
<dbReference type="SMART" id="SM00393">
    <property type="entry name" value="R3H"/>
    <property type="match status" value="1"/>
</dbReference>
<reference evidence="10 11" key="1">
    <citation type="submission" date="2016-01" db="EMBL/GenBank/DDBJ databases">
        <authorList>
            <person name="Oliw E.H."/>
        </authorList>
    </citation>
    <scope>NUCLEOTIDE SEQUENCE [LARGE SCALE GENOMIC DNA]</scope>
    <source>
        <strain evidence="10 11">KA00635</strain>
    </source>
</reference>
<dbReference type="InterPro" id="IPR034079">
    <property type="entry name" value="R3H_KhpB"/>
</dbReference>
<gene>
    <name evidence="6" type="primary">khpB</name>
    <name evidence="6" type="synonym">eloR</name>
    <name evidence="10" type="ORF">HMPREF3187_01030</name>
</gene>
<name>A0A133XZ10_9LACT</name>
<dbReference type="Proteomes" id="UP000070422">
    <property type="component" value="Unassembled WGS sequence"/>
</dbReference>
<dbReference type="InterPro" id="IPR015946">
    <property type="entry name" value="KH_dom-like_a/b"/>
</dbReference>
<evidence type="ECO:0000256" key="5">
    <source>
        <dbReference type="ARBA" id="ARBA00023316"/>
    </source>
</evidence>
<accession>A0A133XZ10</accession>
<keyword evidence="1 6" id="KW-0963">Cytoplasm</keyword>
<evidence type="ECO:0000313" key="11">
    <source>
        <dbReference type="Proteomes" id="UP000070422"/>
    </source>
</evidence>
<dbReference type="PROSITE" id="PS50823">
    <property type="entry name" value="KH_TYPE_2"/>
    <property type="match status" value="1"/>
</dbReference>
<evidence type="ECO:0000256" key="6">
    <source>
        <dbReference type="HAMAP-Rule" id="MF_00867"/>
    </source>
</evidence>
<dbReference type="Gene3D" id="3.30.1370.50">
    <property type="entry name" value="R3H-like domain"/>
    <property type="match status" value="1"/>
</dbReference>
<dbReference type="Gene3D" id="3.30.30.80">
    <property type="entry name" value="probable RNA-binding protein from clostridium symbiosum atcc 14940"/>
    <property type="match status" value="1"/>
</dbReference>
<dbReference type="OrthoDB" id="9794483at2"/>
<dbReference type="HAMAP" id="MF_00867">
    <property type="entry name" value="KhpB"/>
    <property type="match status" value="1"/>
</dbReference>
<evidence type="ECO:0000256" key="3">
    <source>
        <dbReference type="ARBA" id="ARBA00022960"/>
    </source>
</evidence>
<dbReference type="PROSITE" id="PS51061">
    <property type="entry name" value="R3H"/>
    <property type="match status" value="1"/>
</dbReference>
<dbReference type="SUPFAM" id="SSF54814">
    <property type="entry name" value="Prokaryotic type KH domain (KH-domain type II)"/>
    <property type="match status" value="1"/>
</dbReference>
<dbReference type="InterPro" id="IPR036867">
    <property type="entry name" value="R3H_dom_sf"/>
</dbReference>
<dbReference type="EMBL" id="LSCQ01000047">
    <property type="protein sequence ID" value="KXB36176.1"/>
    <property type="molecule type" value="Genomic_DNA"/>
</dbReference>
<dbReference type="Pfam" id="PF01424">
    <property type="entry name" value="R3H"/>
    <property type="match status" value="1"/>
</dbReference>
<dbReference type="RefSeq" id="WP_060936898.1">
    <property type="nucleotide sequence ID" value="NZ_JASOZP010000004.1"/>
</dbReference>
<dbReference type="STRING" id="87541.AWM71_03190"/>
<feature type="domain" description="KH type-2" evidence="8">
    <location>
        <begin position="179"/>
        <end position="252"/>
    </location>
</feature>
<proteinExistence type="inferred from homology"/>
<dbReference type="PANTHER" id="PTHR35800">
    <property type="entry name" value="PROTEIN JAG"/>
    <property type="match status" value="1"/>
</dbReference>
<keyword evidence="4 6" id="KW-0143">Chaperone</keyword>
<comment type="caution">
    <text evidence="10">The sequence shown here is derived from an EMBL/GenBank/DDBJ whole genome shotgun (WGS) entry which is preliminary data.</text>
</comment>
<dbReference type="InterPro" id="IPR032782">
    <property type="entry name" value="KhpB_N"/>
</dbReference>
<dbReference type="InterPro" id="IPR004044">
    <property type="entry name" value="KH_dom_type_2"/>
</dbReference>
<dbReference type="GO" id="GO:0009252">
    <property type="term" value="P:peptidoglycan biosynthetic process"/>
    <property type="evidence" value="ECO:0007669"/>
    <property type="project" value="UniProtKB-UniRule"/>
</dbReference>
<dbReference type="CDD" id="cd02644">
    <property type="entry name" value="R3H_jag"/>
    <property type="match status" value="1"/>
</dbReference>
<feature type="domain" description="R3H" evidence="9">
    <location>
        <begin position="255"/>
        <end position="321"/>
    </location>
</feature>
<dbReference type="GO" id="GO:0005737">
    <property type="term" value="C:cytoplasm"/>
    <property type="evidence" value="ECO:0007669"/>
    <property type="project" value="UniProtKB-SubCell"/>
</dbReference>
<comment type="similarity">
    <text evidence="6">Belongs to the KhpB RNA-binding protein family.</text>
</comment>
<keyword evidence="5 6" id="KW-0961">Cell wall biogenesis/degradation</keyword>
<dbReference type="Gene3D" id="3.30.300.20">
    <property type="match status" value="1"/>
</dbReference>
<feature type="region of interest" description="Jag_N domain" evidence="6">
    <location>
        <begin position="5"/>
        <end position="55"/>
    </location>
</feature>
<dbReference type="GO" id="GO:0008360">
    <property type="term" value="P:regulation of cell shape"/>
    <property type="evidence" value="ECO:0007669"/>
    <property type="project" value="UniProtKB-KW"/>
</dbReference>
<comment type="subcellular location">
    <subcellularLocation>
        <location evidence="6">Cytoplasm</location>
    </subcellularLocation>
</comment>
<evidence type="ECO:0000256" key="7">
    <source>
        <dbReference type="SAM" id="MobiDB-lite"/>
    </source>
</evidence>
<dbReference type="InterPro" id="IPR039247">
    <property type="entry name" value="KhpB"/>
</dbReference>
<keyword evidence="3 6" id="KW-0133">Cell shape</keyword>
<comment type="function">
    <text evidence="6">A probable RNA chaperone. Forms a complex with KhpA which binds to cellular RNA and controls its expression. Plays a role in peptidoglycan (PG) homeostasis and cell length regulation.</text>
</comment>
<dbReference type="PANTHER" id="PTHR35800:SF1">
    <property type="entry name" value="RNA-BINDING PROTEIN KHPB"/>
    <property type="match status" value="1"/>
</dbReference>
<dbReference type="InterPro" id="IPR001374">
    <property type="entry name" value="R3H_dom"/>
</dbReference>
<dbReference type="GO" id="GO:0003723">
    <property type="term" value="F:RNA binding"/>
    <property type="evidence" value="ECO:0007669"/>
    <property type="project" value="UniProtKB-UniRule"/>
</dbReference>
<dbReference type="Pfam" id="PF13083">
    <property type="entry name" value="KH_KhpA-B"/>
    <property type="match status" value="1"/>
</dbReference>
<dbReference type="SUPFAM" id="SSF82708">
    <property type="entry name" value="R3H domain"/>
    <property type="match status" value="1"/>
</dbReference>
<dbReference type="InterPro" id="IPR009019">
    <property type="entry name" value="KH_sf_prok-type"/>
</dbReference>
<organism evidence="10 11">
    <name type="scientific">Aerococcus christensenii</name>
    <dbReference type="NCBI Taxonomy" id="87541"/>
    <lineage>
        <taxon>Bacteria</taxon>
        <taxon>Bacillati</taxon>
        <taxon>Bacillota</taxon>
        <taxon>Bacilli</taxon>
        <taxon>Lactobacillales</taxon>
        <taxon>Aerococcaceae</taxon>
        <taxon>Aerococcus</taxon>
    </lineage>
</organism>
<dbReference type="GO" id="GO:0071555">
    <property type="term" value="P:cell wall organization"/>
    <property type="evidence" value="ECO:0007669"/>
    <property type="project" value="UniProtKB-KW"/>
</dbReference>
<dbReference type="NCBIfam" id="NF041568">
    <property type="entry name" value="Jag_EloR"/>
    <property type="match status" value="1"/>
</dbReference>
<sequence>MKQKTFQGKTVEQAIEQAKASLANLELLPNQITVVQEAKKGFLGLGGQPAIIKVDIPESEKFTEEKSEPIEKVSPSTEKEPESFEKAIKEEEEPTKVTQEELSHSEEKAINSEPSRPKFSHFDEDAASIFDPKPIRRRGVRREVTVEVPYDDLLENGFDFDEFEEINSKRFKKWNIETIAYYIKGVLSAYLVESTIEVEDLEDTIIYHIVADKPGLVIGKHGKIINALEALAQSLMHRYVKKHVDVVVDVGDYRVRRQKILEKLAEKTADQVTMDHKSVSLNALPARERKIIHRCLAQYSHIETHSQGREPHRHLVVSYKE</sequence>
<evidence type="ECO:0000259" key="8">
    <source>
        <dbReference type="PROSITE" id="PS50823"/>
    </source>
</evidence>
<dbReference type="InterPro" id="IPR038247">
    <property type="entry name" value="Jag_N_dom_sf"/>
</dbReference>
<evidence type="ECO:0000256" key="4">
    <source>
        <dbReference type="ARBA" id="ARBA00023186"/>
    </source>
</evidence>
<protein>
    <recommendedName>
        <fullName evidence="6">RNA-binding protein KhpB</fullName>
    </recommendedName>
    <alternativeName>
        <fullName evidence="6">RNA-binding protein EloR</fullName>
    </alternativeName>
</protein>
<evidence type="ECO:0000313" key="10">
    <source>
        <dbReference type="EMBL" id="KXB36176.1"/>
    </source>
</evidence>
<comment type="domain">
    <text evidence="6">Has an N-terminal Jag-N domain and 2 RNA-binding domains (KH and R3H).</text>
</comment>